<reference evidence="1 2" key="1">
    <citation type="submission" date="2023-01" db="EMBL/GenBank/DDBJ databases">
        <title>Analysis of 21 Apiospora genomes using comparative genomics revels a genus with tremendous synthesis potential of carbohydrate active enzymes and secondary metabolites.</title>
        <authorList>
            <person name="Sorensen T."/>
        </authorList>
    </citation>
    <scope>NUCLEOTIDE SEQUENCE [LARGE SCALE GENOMIC DNA]</scope>
    <source>
        <strain evidence="1 2">CBS 114990</strain>
    </source>
</reference>
<keyword evidence="2" id="KW-1185">Reference proteome</keyword>
<dbReference type="PANTHER" id="PTHR40470:SF1">
    <property type="entry name" value="PHYTANOYL-COA DIOXYGENASE FAMILY PROTEIN (AFU_ORTHOLOGUE AFUA_2G15850)"/>
    <property type="match status" value="1"/>
</dbReference>
<sequence>MASSPSLTPFTPASASASALREQLHRDGFVIVRKILSPAELEPLRAAAARTTALARAGNWPHIRTVGKQFPPWPSKPDPGTGGIWGVQHLLHPDLPDSNVFAHSYFGDAVLHIVKALLSSSSEGGRGECQDDDLVMELYNMLVRPDAPFELRWHRDDVPWTATPEEELARLEAAEHAHAQWNLALCDGDASLVVVRGSHRRARTEAERAAGPYQTTLDEQNGDDQLTVRLDAGDAVFYDNNIVHRGVYDYKQERLSLHGTVGHRAGSAARARNVLQHGVGAWVDQCDFAGGGLGDDDDRIRQRAEGMKERLVQLGRASGDVGFSLDG</sequence>
<evidence type="ECO:0000313" key="1">
    <source>
        <dbReference type="EMBL" id="KAK8065951.1"/>
    </source>
</evidence>
<gene>
    <name evidence="1" type="ORF">PG997_012698</name>
</gene>
<organism evidence="1 2">
    <name type="scientific">Apiospora hydei</name>
    <dbReference type="NCBI Taxonomy" id="1337664"/>
    <lineage>
        <taxon>Eukaryota</taxon>
        <taxon>Fungi</taxon>
        <taxon>Dikarya</taxon>
        <taxon>Ascomycota</taxon>
        <taxon>Pezizomycotina</taxon>
        <taxon>Sordariomycetes</taxon>
        <taxon>Xylariomycetidae</taxon>
        <taxon>Amphisphaeriales</taxon>
        <taxon>Apiosporaceae</taxon>
        <taxon>Apiospora</taxon>
    </lineage>
</organism>
<name>A0ABR1V446_9PEZI</name>
<comment type="caution">
    <text evidence="1">The sequence shown here is derived from an EMBL/GenBank/DDBJ whole genome shotgun (WGS) entry which is preliminary data.</text>
</comment>
<protein>
    <recommendedName>
        <fullName evidence="3">Phytanoyl-CoA dioxygenase</fullName>
    </recommendedName>
</protein>
<evidence type="ECO:0008006" key="3">
    <source>
        <dbReference type="Google" id="ProtNLM"/>
    </source>
</evidence>
<evidence type="ECO:0000313" key="2">
    <source>
        <dbReference type="Proteomes" id="UP001433268"/>
    </source>
</evidence>
<dbReference type="RefSeq" id="XP_066662704.1">
    <property type="nucleotide sequence ID" value="XM_066817012.1"/>
</dbReference>
<proteinExistence type="predicted"/>
<dbReference type="GeneID" id="92050072"/>
<dbReference type="SUPFAM" id="SSF51197">
    <property type="entry name" value="Clavaminate synthase-like"/>
    <property type="match status" value="1"/>
</dbReference>
<dbReference type="PANTHER" id="PTHR40470">
    <property type="entry name" value="PHYTANOYL-COA DIOXYGENASE FAMILY PROTEIN (AFU_ORTHOLOGUE AFUA_2G15850)"/>
    <property type="match status" value="1"/>
</dbReference>
<dbReference type="InterPro" id="IPR008775">
    <property type="entry name" value="Phytyl_CoA_dOase-like"/>
</dbReference>
<dbReference type="Pfam" id="PF05721">
    <property type="entry name" value="PhyH"/>
    <property type="match status" value="1"/>
</dbReference>
<accession>A0ABR1V446</accession>
<dbReference type="Gene3D" id="2.60.120.620">
    <property type="entry name" value="q2cbj1_9rhob like domain"/>
    <property type="match status" value="1"/>
</dbReference>
<dbReference type="Proteomes" id="UP001433268">
    <property type="component" value="Unassembled WGS sequence"/>
</dbReference>
<dbReference type="EMBL" id="JAQQWN010000009">
    <property type="protein sequence ID" value="KAK8065951.1"/>
    <property type="molecule type" value="Genomic_DNA"/>
</dbReference>